<sequence length="233" mass="25624">MVSEQPSSHENSIPNFENTHHSISTPPSPTNIPLITLNISAQINEKLTPSTFPQWRAQFEALLIGYNLLDYVTGDNPPLPSSDSSTTNPQKTHWIRQDKLILNAILESTTSIITPFISAAQTSQQAWQKLHTIDFREIAAPIRARGKPLAFEELHDLLVGHDAYLRRLETTTQQLVESANYSNRRLASSSGGQHSKGNLKNGYGRNGGSSHQDSNQGSYRPSGGPNNSKKSNG</sequence>
<evidence type="ECO:0000313" key="2">
    <source>
        <dbReference type="EMBL" id="RVW18379.1"/>
    </source>
</evidence>
<dbReference type="PANTHER" id="PTHR47481:SF22">
    <property type="entry name" value="RETROTRANSPOSON GAG DOMAIN-CONTAINING PROTEIN"/>
    <property type="match status" value="1"/>
</dbReference>
<protein>
    <recommendedName>
        <fullName evidence="4">Retrovirus-related Pol polyprotein from transposon RE1</fullName>
    </recommendedName>
</protein>
<feature type="compositionally biased region" description="Polar residues" evidence="1">
    <location>
        <begin position="208"/>
        <end position="233"/>
    </location>
</feature>
<gene>
    <name evidence="2" type="ORF">CK203_112316</name>
</gene>
<dbReference type="PANTHER" id="PTHR47481">
    <property type="match status" value="1"/>
</dbReference>
<evidence type="ECO:0000313" key="3">
    <source>
        <dbReference type="Proteomes" id="UP000288805"/>
    </source>
</evidence>
<comment type="caution">
    <text evidence="2">The sequence shown here is derived from an EMBL/GenBank/DDBJ whole genome shotgun (WGS) entry which is preliminary data.</text>
</comment>
<dbReference type="EMBL" id="QGNW01002530">
    <property type="protein sequence ID" value="RVW18379.1"/>
    <property type="molecule type" value="Genomic_DNA"/>
</dbReference>
<feature type="compositionally biased region" description="Polar residues" evidence="1">
    <location>
        <begin position="1"/>
        <end position="17"/>
    </location>
</feature>
<dbReference type="Proteomes" id="UP000288805">
    <property type="component" value="Unassembled WGS sequence"/>
</dbReference>
<proteinExistence type="predicted"/>
<accession>A0A438C5G6</accession>
<feature type="region of interest" description="Disordered" evidence="1">
    <location>
        <begin position="1"/>
        <end position="28"/>
    </location>
</feature>
<dbReference type="AlphaFoldDB" id="A0A438C5G6"/>
<name>A0A438C5G6_VITVI</name>
<evidence type="ECO:0008006" key="4">
    <source>
        <dbReference type="Google" id="ProtNLM"/>
    </source>
</evidence>
<reference evidence="2 3" key="1">
    <citation type="journal article" date="2018" name="PLoS Genet.">
        <title>Population sequencing reveals clonal diversity and ancestral inbreeding in the grapevine cultivar Chardonnay.</title>
        <authorList>
            <person name="Roach M.J."/>
            <person name="Johnson D.L."/>
            <person name="Bohlmann J."/>
            <person name="van Vuuren H.J."/>
            <person name="Jones S.J."/>
            <person name="Pretorius I.S."/>
            <person name="Schmidt S.A."/>
            <person name="Borneman A.R."/>
        </authorList>
    </citation>
    <scope>NUCLEOTIDE SEQUENCE [LARGE SCALE GENOMIC DNA]</scope>
    <source>
        <strain evidence="3">cv. Chardonnay</strain>
        <tissue evidence="2">Leaf</tissue>
    </source>
</reference>
<feature type="compositionally biased region" description="Polar residues" evidence="1">
    <location>
        <begin position="179"/>
        <end position="198"/>
    </location>
</feature>
<organism evidence="2 3">
    <name type="scientific">Vitis vinifera</name>
    <name type="common">Grape</name>
    <dbReference type="NCBI Taxonomy" id="29760"/>
    <lineage>
        <taxon>Eukaryota</taxon>
        <taxon>Viridiplantae</taxon>
        <taxon>Streptophyta</taxon>
        <taxon>Embryophyta</taxon>
        <taxon>Tracheophyta</taxon>
        <taxon>Spermatophyta</taxon>
        <taxon>Magnoliopsida</taxon>
        <taxon>eudicotyledons</taxon>
        <taxon>Gunneridae</taxon>
        <taxon>Pentapetalae</taxon>
        <taxon>rosids</taxon>
        <taxon>Vitales</taxon>
        <taxon>Vitaceae</taxon>
        <taxon>Viteae</taxon>
        <taxon>Vitis</taxon>
    </lineage>
</organism>
<evidence type="ECO:0000256" key="1">
    <source>
        <dbReference type="SAM" id="MobiDB-lite"/>
    </source>
</evidence>
<feature type="region of interest" description="Disordered" evidence="1">
    <location>
        <begin position="179"/>
        <end position="233"/>
    </location>
</feature>